<sequence length="69" mass="7940">MCKSAAPIFLILFAFAFRLESPSAKLFGIIMVISIDYSINYIFHIIFIVLPFLIEKVIFVAYLLLGFLY</sequence>
<organism evidence="2">
    <name type="scientific">Salix viminalis</name>
    <name type="common">Common osier</name>
    <name type="synonym">Basket willow</name>
    <dbReference type="NCBI Taxonomy" id="40686"/>
    <lineage>
        <taxon>Eukaryota</taxon>
        <taxon>Viridiplantae</taxon>
        <taxon>Streptophyta</taxon>
        <taxon>Embryophyta</taxon>
        <taxon>Tracheophyta</taxon>
        <taxon>Spermatophyta</taxon>
        <taxon>Magnoliopsida</taxon>
        <taxon>eudicotyledons</taxon>
        <taxon>Gunneridae</taxon>
        <taxon>Pentapetalae</taxon>
        <taxon>rosids</taxon>
        <taxon>fabids</taxon>
        <taxon>Malpighiales</taxon>
        <taxon>Salicaceae</taxon>
        <taxon>Saliceae</taxon>
        <taxon>Salix</taxon>
    </lineage>
</organism>
<accession>A0A6N2N8P6</accession>
<proteinExistence type="predicted"/>
<keyword evidence="1" id="KW-1133">Transmembrane helix</keyword>
<name>A0A6N2N8P6_SALVM</name>
<dbReference type="EMBL" id="CAADRP010002196">
    <property type="protein sequence ID" value="VFU63350.1"/>
    <property type="molecule type" value="Genomic_DNA"/>
</dbReference>
<keyword evidence="1" id="KW-0472">Membrane</keyword>
<gene>
    <name evidence="2" type="ORF">SVIM_LOCUS481903</name>
</gene>
<evidence type="ECO:0000313" key="2">
    <source>
        <dbReference type="EMBL" id="VFU63350.1"/>
    </source>
</evidence>
<feature type="transmembrane region" description="Helical" evidence="1">
    <location>
        <begin position="42"/>
        <end position="65"/>
    </location>
</feature>
<dbReference type="AlphaFoldDB" id="A0A6N2N8P6"/>
<reference evidence="2" key="1">
    <citation type="submission" date="2019-03" db="EMBL/GenBank/DDBJ databases">
        <authorList>
            <person name="Mank J."/>
            <person name="Almeida P."/>
        </authorList>
    </citation>
    <scope>NUCLEOTIDE SEQUENCE</scope>
    <source>
        <strain evidence="2">78183</strain>
    </source>
</reference>
<evidence type="ECO:0000256" key="1">
    <source>
        <dbReference type="SAM" id="Phobius"/>
    </source>
</evidence>
<protein>
    <submittedName>
        <fullName evidence="2">Uncharacterized protein</fullName>
    </submittedName>
</protein>
<keyword evidence="1" id="KW-0812">Transmembrane</keyword>